<dbReference type="Proteomes" id="UP000037923">
    <property type="component" value="Unassembled WGS sequence"/>
</dbReference>
<dbReference type="PANTHER" id="PTHR19370">
    <property type="entry name" value="NADH-CYTOCHROME B5 REDUCTASE"/>
    <property type="match status" value="1"/>
</dbReference>
<evidence type="ECO:0000313" key="12">
    <source>
        <dbReference type="EMBL" id="KPA85690.1"/>
    </source>
</evidence>
<evidence type="ECO:0000256" key="6">
    <source>
        <dbReference type="ARBA" id="ARBA00023002"/>
    </source>
</evidence>
<feature type="binding site" evidence="9">
    <location>
        <position position="92"/>
    </location>
    <ligand>
        <name>FAD</name>
        <dbReference type="ChEBI" id="CHEBI:57692"/>
    </ligand>
</feature>
<dbReference type="Pfam" id="PF00970">
    <property type="entry name" value="FAD_binding_6"/>
    <property type="match status" value="1"/>
</dbReference>
<comment type="caution">
    <text evidence="12">The sequence shown here is derived from an EMBL/GenBank/DDBJ whole genome shotgun (WGS) entry which is preliminary data.</text>
</comment>
<dbReference type="PRINTS" id="PR00371">
    <property type="entry name" value="FPNCR"/>
</dbReference>
<protein>
    <recommendedName>
        <fullName evidence="10">NADH-cytochrome b5 reductase</fullName>
        <ecNumber evidence="10">1.6.2.2</ecNumber>
    </recommendedName>
</protein>
<evidence type="ECO:0000256" key="3">
    <source>
        <dbReference type="ARBA" id="ARBA00006105"/>
    </source>
</evidence>
<gene>
    <name evidence="12" type="ORF">ABB37_00073</name>
</gene>
<feature type="binding site" evidence="9">
    <location>
        <position position="116"/>
    </location>
    <ligand>
        <name>FAD</name>
        <dbReference type="ChEBI" id="CHEBI:57692"/>
    </ligand>
</feature>
<dbReference type="GO" id="GO:0005739">
    <property type="term" value="C:mitochondrion"/>
    <property type="evidence" value="ECO:0007669"/>
    <property type="project" value="UniProtKB-SubCell"/>
</dbReference>
<dbReference type="EMBL" id="LGTL01000001">
    <property type="protein sequence ID" value="KPA85692.1"/>
    <property type="molecule type" value="Genomic_DNA"/>
</dbReference>
<dbReference type="EC" id="1.6.2.2" evidence="10"/>
<evidence type="ECO:0000256" key="4">
    <source>
        <dbReference type="ARBA" id="ARBA00022630"/>
    </source>
</evidence>
<dbReference type="RefSeq" id="XP_015664131.1">
    <property type="nucleotide sequence ID" value="XM_015796123.1"/>
</dbReference>
<keyword evidence="7 10" id="KW-0520">NAD</keyword>
<dbReference type="FunFam" id="3.40.50.80:FF:000009">
    <property type="entry name" value="NADH-cytochrome b5 reductase"/>
    <property type="match status" value="1"/>
</dbReference>
<comment type="similarity">
    <text evidence="3 10">Belongs to the flavoprotein pyridine nucleotide cytochrome reductase family.</text>
</comment>
<dbReference type="InterPro" id="IPR001433">
    <property type="entry name" value="OxRdtase_FAD/NAD-bd"/>
</dbReference>
<dbReference type="VEuPathDB" id="TriTrypDB:LpyrH10_01_0730"/>
<dbReference type="InterPro" id="IPR001709">
    <property type="entry name" value="Flavoprot_Pyr_Nucl_cyt_Rdtase"/>
</dbReference>
<keyword evidence="5 9" id="KW-0274">FAD</keyword>
<dbReference type="PRINTS" id="PR00406">
    <property type="entry name" value="CYTB5RDTASE"/>
</dbReference>
<dbReference type="EMBL" id="LGTL01000001">
    <property type="protein sequence ID" value="KPA85691.1"/>
    <property type="molecule type" value="Genomic_DNA"/>
</dbReference>
<dbReference type="InterPro" id="IPR017938">
    <property type="entry name" value="Riboflavin_synthase-like_b-brl"/>
</dbReference>
<feature type="binding site" evidence="9">
    <location>
        <position position="107"/>
    </location>
    <ligand>
        <name>FAD</name>
        <dbReference type="ChEBI" id="CHEBI:57692"/>
    </ligand>
</feature>
<evidence type="ECO:0000256" key="8">
    <source>
        <dbReference type="ARBA" id="ARBA00023128"/>
    </source>
</evidence>
<dbReference type="RefSeq" id="XP_015664129.1">
    <property type="nucleotide sequence ID" value="XM_015796121.1"/>
</dbReference>
<dbReference type="EMBL" id="LGTL01000001">
    <property type="protein sequence ID" value="KPA85690.1"/>
    <property type="molecule type" value="Genomic_DNA"/>
</dbReference>
<evidence type="ECO:0000256" key="7">
    <source>
        <dbReference type="ARBA" id="ARBA00023027"/>
    </source>
</evidence>
<evidence type="ECO:0000259" key="11">
    <source>
        <dbReference type="PROSITE" id="PS51384"/>
    </source>
</evidence>
<name>A0A0M9G9N2_LEPPY</name>
<accession>A0A0M9G9N2</accession>
<evidence type="ECO:0000256" key="9">
    <source>
        <dbReference type="PIRSR" id="PIRSR601834-1"/>
    </source>
</evidence>
<evidence type="ECO:0000256" key="2">
    <source>
        <dbReference type="ARBA" id="ARBA00004173"/>
    </source>
</evidence>
<reference evidence="12 13" key="1">
    <citation type="submission" date="2015-07" db="EMBL/GenBank/DDBJ databases">
        <title>High-quality genome of monoxenous trypanosomatid Leptomonas pyrrhocoris.</title>
        <authorList>
            <person name="Flegontov P."/>
            <person name="Butenko A."/>
            <person name="Firsov S."/>
            <person name="Vlcek C."/>
            <person name="Logacheva M.D."/>
            <person name="Field M."/>
            <person name="Filatov D."/>
            <person name="Flegontova O."/>
            <person name="Gerasimov E."/>
            <person name="Jackson A.P."/>
            <person name="Kelly S."/>
            <person name="Opperdoes F."/>
            <person name="O'Reilly A."/>
            <person name="Votypka J."/>
            <person name="Yurchenko V."/>
            <person name="Lukes J."/>
        </authorList>
    </citation>
    <scope>NUCLEOTIDE SEQUENCE [LARGE SCALE GENOMIC DNA]</scope>
    <source>
        <strain evidence="12">H10</strain>
    </source>
</reference>
<feature type="binding site" evidence="9">
    <location>
        <position position="90"/>
    </location>
    <ligand>
        <name>FAD</name>
        <dbReference type="ChEBI" id="CHEBI:57692"/>
    </ligand>
</feature>
<dbReference type="GeneID" id="26900371"/>
<keyword evidence="13" id="KW-1185">Reference proteome</keyword>
<keyword evidence="6 10" id="KW-0560">Oxidoreductase</keyword>
<dbReference type="SUPFAM" id="SSF52343">
    <property type="entry name" value="Ferredoxin reductase-like, C-terminal NADP-linked domain"/>
    <property type="match status" value="1"/>
</dbReference>
<dbReference type="PANTHER" id="PTHR19370:SF131">
    <property type="entry name" value="B5 REDUCTASE, PUTATIVE-RELATED"/>
    <property type="match status" value="1"/>
</dbReference>
<dbReference type="InterPro" id="IPR001834">
    <property type="entry name" value="CBR-like"/>
</dbReference>
<evidence type="ECO:0000256" key="10">
    <source>
        <dbReference type="RuleBase" id="RU361226"/>
    </source>
</evidence>
<feature type="binding site" evidence="9">
    <location>
        <position position="115"/>
    </location>
    <ligand>
        <name>FAD</name>
        <dbReference type="ChEBI" id="CHEBI:57692"/>
    </ligand>
</feature>
<dbReference type="InterPro" id="IPR008333">
    <property type="entry name" value="Cbr1-like_FAD-bd_dom"/>
</dbReference>
<feature type="domain" description="FAD-binding FR-type" evidence="11">
    <location>
        <begin position="37"/>
        <end position="141"/>
    </location>
</feature>
<keyword evidence="8" id="KW-0496">Mitochondrion</keyword>
<feature type="binding site" evidence="9">
    <location>
        <position position="109"/>
    </location>
    <ligand>
        <name>FAD</name>
        <dbReference type="ChEBI" id="CHEBI:57692"/>
    </ligand>
</feature>
<dbReference type="AlphaFoldDB" id="A0A0M9G9N2"/>
<evidence type="ECO:0000256" key="1">
    <source>
        <dbReference type="ARBA" id="ARBA00001974"/>
    </source>
</evidence>
<comment type="subcellular location">
    <subcellularLocation>
        <location evidence="2">Mitochondrion</location>
    </subcellularLocation>
</comment>
<feature type="binding site" evidence="9">
    <location>
        <position position="91"/>
    </location>
    <ligand>
        <name>FAD</name>
        <dbReference type="ChEBI" id="CHEBI:57692"/>
    </ligand>
</feature>
<dbReference type="PROSITE" id="PS51384">
    <property type="entry name" value="FAD_FR"/>
    <property type="match status" value="1"/>
</dbReference>
<evidence type="ECO:0000313" key="13">
    <source>
        <dbReference type="Proteomes" id="UP000037923"/>
    </source>
</evidence>
<dbReference type="InterPro" id="IPR039261">
    <property type="entry name" value="FNR_nucleotide-bd"/>
</dbReference>
<dbReference type="Pfam" id="PF00175">
    <property type="entry name" value="NAD_binding_1"/>
    <property type="match status" value="1"/>
</dbReference>
<dbReference type="GO" id="GO:0090524">
    <property type="term" value="F:cytochrome-b5 reductase activity, acting on NADH"/>
    <property type="evidence" value="ECO:0007669"/>
    <property type="project" value="UniProtKB-EC"/>
</dbReference>
<dbReference type="FunFam" id="2.40.30.10:FF:000032">
    <property type="entry name" value="NADH-cytochrome b5 reductase"/>
    <property type="match status" value="1"/>
</dbReference>
<dbReference type="CDD" id="cd06183">
    <property type="entry name" value="cyt_b5_reduct_like"/>
    <property type="match status" value="1"/>
</dbReference>
<evidence type="ECO:0000256" key="5">
    <source>
        <dbReference type="ARBA" id="ARBA00022827"/>
    </source>
</evidence>
<dbReference type="OMA" id="CLDPENW"/>
<dbReference type="Gene3D" id="3.40.50.80">
    <property type="entry name" value="Nucleotide-binding domain of ferredoxin-NADP reductase (FNR) module"/>
    <property type="match status" value="1"/>
</dbReference>
<proteinExistence type="inferred from homology"/>
<keyword evidence="4 9" id="KW-0285">Flavoprotein</keyword>
<dbReference type="Gene3D" id="2.40.30.10">
    <property type="entry name" value="Translation factors"/>
    <property type="match status" value="1"/>
</dbReference>
<comment type="cofactor">
    <cofactor evidence="1 9 10">
        <name>FAD</name>
        <dbReference type="ChEBI" id="CHEBI:57692"/>
    </cofactor>
</comment>
<organism evidence="12 13">
    <name type="scientific">Leptomonas pyrrhocoris</name>
    <name type="common">Firebug parasite</name>
    <dbReference type="NCBI Taxonomy" id="157538"/>
    <lineage>
        <taxon>Eukaryota</taxon>
        <taxon>Discoba</taxon>
        <taxon>Euglenozoa</taxon>
        <taxon>Kinetoplastea</taxon>
        <taxon>Metakinetoplastina</taxon>
        <taxon>Trypanosomatida</taxon>
        <taxon>Trypanosomatidae</taxon>
        <taxon>Leishmaniinae</taxon>
        <taxon>Leptomonas</taxon>
    </lineage>
</organism>
<feature type="binding site" evidence="9">
    <location>
        <position position="158"/>
    </location>
    <ligand>
        <name>FAD</name>
        <dbReference type="ChEBI" id="CHEBI:57692"/>
    </ligand>
</feature>
<dbReference type="OrthoDB" id="432685at2759"/>
<dbReference type="SUPFAM" id="SSF63380">
    <property type="entry name" value="Riboflavin synthase domain-like"/>
    <property type="match status" value="1"/>
</dbReference>
<comment type="catalytic activity">
    <reaction evidence="10">
        <text>2 Fe(III)-[cytochrome b5] + NADH = 2 Fe(II)-[cytochrome b5] + NAD(+) + H(+)</text>
        <dbReference type="Rhea" id="RHEA:46680"/>
        <dbReference type="Rhea" id="RHEA-COMP:10438"/>
        <dbReference type="Rhea" id="RHEA-COMP:10439"/>
        <dbReference type="ChEBI" id="CHEBI:15378"/>
        <dbReference type="ChEBI" id="CHEBI:29033"/>
        <dbReference type="ChEBI" id="CHEBI:29034"/>
        <dbReference type="ChEBI" id="CHEBI:57540"/>
        <dbReference type="ChEBI" id="CHEBI:57945"/>
        <dbReference type="EC" id="1.6.2.2"/>
    </reaction>
</comment>
<dbReference type="InterPro" id="IPR017927">
    <property type="entry name" value="FAD-bd_FR_type"/>
</dbReference>
<sequence length="291" mass="32464">MKSFLAAVVGFGGASLYQSHSKVEAWGFLNKPAFSQKDFQSYKLISVEEESHDTKRFRFALPADKTRLDLPIASCVTLRFTDAKGQEVARPYTPINLENDEGHFDLVVKCYPDSKMGSHLFSMKPGDSIEAKGPWHTFEVKPSQYYQIGMIAGGTGITPMYQVINNVLHGQDNTTKISLLYSNKTEGDVLLGNELEELGKKFSGKFATYYCLTTAPKRWTGYTGFIDKKMIEETMPGPEHEGDSVILVCGPPPFMKSICGSKDYNSHPPKQGPLDGYLKEMGYTEKGVYKF</sequence>
<dbReference type="RefSeq" id="XP_015664130.1">
    <property type="nucleotide sequence ID" value="XM_015796122.1"/>
</dbReference>